<dbReference type="EMBL" id="CM002871">
    <property type="protein sequence ID" value="KFK39265.1"/>
    <property type="molecule type" value="Genomic_DNA"/>
</dbReference>
<reference evidence="3" key="1">
    <citation type="journal article" date="2015" name="Nat. Plants">
        <title>Genome expansion of Arabis alpina linked with retrotransposition and reduced symmetric DNA methylation.</title>
        <authorList>
            <person name="Willing E.M."/>
            <person name="Rawat V."/>
            <person name="Mandakova T."/>
            <person name="Maumus F."/>
            <person name="James G.V."/>
            <person name="Nordstroem K.J."/>
            <person name="Becker C."/>
            <person name="Warthmann N."/>
            <person name="Chica C."/>
            <person name="Szarzynska B."/>
            <person name="Zytnicki M."/>
            <person name="Albani M.C."/>
            <person name="Kiefer C."/>
            <person name="Bergonzi S."/>
            <person name="Castaings L."/>
            <person name="Mateos J.L."/>
            <person name="Berns M.C."/>
            <person name="Bujdoso N."/>
            <person name="Piofczyk T."/>
            <person name="de Lorenzo L."/>
            <person name="Barrero-Sicilia C."/>
            <person name="Mateos I."/>
            <person name="Piednoel M."/>
            <person name="Hagmann J."/>
            <person name="Chen-Min-Tao R."/>
            <person name="Iglesias-Fernandez R."/>
            <person name="Schuster S.C."/>
            <person name="Alonso-Blanco C."/>
            <person name="Roudier F."/>
            <person name="Carbonero P."/>
            <person name="Paz-Ares J."/>
            <person name="Davis S.J."/>
            <person name="Pecinka A."/>
            <person name="Quesneville H."/>
            <person name="Colot V."/>
            <person name="Lysak M.A."/>
            <person name="Weigel D."/>
            <person name="Coupland G."/>
            <person name="Schneeberger K."/>
        </authorList>
    </citation>
    <scope>NUCLEOTIDE SEQUENCE [LARGE SCALE GENOMIC DNA]</scope>
    <source>
        <strain evidence="3">cv. Pajares</strain>
    </source>
</reference>
<feature type="transmembrane region" description="Helical" evidence="1">
    <location>
        <begin position="20"/>
        <end position="37"/>
    </location>
</feature>
<keyword evidence="1" id="KW-0472">Membrane</keyword>
<keyword evidence="1" id="KW-1133">Transmembrane helix</keyword>
<proteinExistence type="predicted"/>
<dbReference type="Proteomes" id="UP000029120">
    <property type="component" value="Chromosome 3"/>
</dbReference>
<sequence length="38" mass="4530">METSTCENGHNRWLLRFKQLVCPLHFYLPFLCLFSVSV</sequence>
<evidence type="ECO:0000313" key="2">
    <source>
        <dbReference type="EMBL" id="KFK39265.1"/>
    </source>
</evidence>
<organism evidence="2 3">
    <name type="scientific">Arabis alpina</name>
    <name type="common">Alpine rock-cress</name>
    <dbReference type="NCBI Taxonomy" id="50452"/>
    <lineage>
        <taxon>Eukaryota</taxon>
        <taxon>Viridiplantae</taxon>
        <taxon>Streptophyta</taxon>
        <taxon>Embryophyta</taxon>
        <taxon>Tracheophyta</taxon>
        <taxon>Spermatophyta</taxon>
        <taxon>Magnoliopsida</taxon>
        <taxon>eudicotyledons</taxon>
        <taxon>Gunneridae</taxon>
        <taxon>Pentapetalae</taxon>
        <taxon>rosids</taxon>
        <taxon>malvids</taxon>
        <taxon>Brassicales</taxon>
        <taxon>Brassicaceae</taxon>
        <taxon>Arabideae</taxon>
        <taxon>Arabis</taxon>
    </lineage>
</organism>
<evidence type="ECO:0000256" key="1">
    <source>
        <dbReference type="SAM" id="Phobius"/>
    </source>
</evidence>
<dbReference type="Gramene" id="KFK39265">
    <property type="protein sequence ID" value="KFK39265"/>
    <property type="gene ID" value="AALP_AA3G222000"/>
</dbReference>
<keyword evidence="1" id="KW-0812">Transmembrane</keyword>
<keyword evidence="3" id="KW-1185">Reference proteome</keyword>
<evidence type="ECO:0000313" key="3">
    <source>
        <dbReference type="Proteomes" id="UP000029120"/>
    </source>
</evidence>
<gene>
    <name evidence="2" type="ordered locus">AALP_Aa3g222000</name>
</gene>
<dbReference type="AlphaFoldDB" id="A0A087HAW3"/>
<name>A0A087HAW3_ARAAL</name>
<accession>A0A087HAW3</accession>
<protein>
    <submittedName>
        <fullName evidence="2">Uncharacterized protein</fullName>
    </submittedName>
</protein>